<dbReference type="Gene3D" id="3.30.720.120">
    <property type="match status" value="1"/>
</dbReference>
<protein>
    <submittedName>
        <fullName evidence="2">VOC family protein</fullName>
    </submittedName>
</protein>
<dbReference type="Pfam" id="PF00903">
    <property type="entry name" value="Glyoxalase"/>
    <property type="match status" value="1"/>
</dbReference>
<accession>A0ABW3VKT8</accession>
<dbReference type="PANTHER" id="PTHR34109:SF1">
    <property type="entry name" value="VOC DOMAIN-CONTAINING PROTEIN"/>
    <property type="match status" value="1"/>
</dbReference>
<dbReference type="PROSITE" id="PS51819">
    <property type="entry name" value="VOC"/>
    <property type="match status" value="1"/>
</dbReference>
<gene>
    <name evidence="2" type="ORF">ACFQ34_16490</name>
</gene>
<organism evidence="2 3">
    <name type="scientific">Pseudonocardia benzenivorans</name>
    <dbReference type="NCBI Taxonomy" id="228005"/>
    <lineage>
        <taxon>Bacteria</taxon>
        <taxon>Bacillati</taxon>
        <taxon>Actinomycetota</taxon>
        <taxon>Actinomycetes</taxon>
        <taxon>Pseudonocardiales</taxon>
        <taxon>Pseudonocardiaceae</taxon>
        <taxon>Pseudonocardia</taxon>
    </lineage>
</organism>
<proteinExistence type="predicted"/>
<dbReference type="EMBL" id="JBHTMB010000141">
    <property type="protein sequence ID" value="MFD1234893.1"/>
    <property type="molecule type" value="Genomic_DNA"/>
</dbReference>
<dbReference type="RefSeq" id="WP_339122348.1">
    <property type="nucleotide sequence ID" value="NZ_BAABKS010000029.1"/>
</dbReference>
<sequence>MTEILQLTPKLVVADGAAALAFYTAALGAVVEESYTMDGRIVHATLTVGSLRFELKDAGDGDPAPTPGQHPPVLMSLEVSDADAVTERLLAAGATVVYPVSDHEYGSRGGRVADPFGHHWMVSAALETLIPDEVQARLDGVRQGQV</sequence>
<feature type="domain" description="VOC" evidence="1">
    <location>
        <begin position="3"/>
        <end position="125"/>
    </location>
</feature>
<dbReference type="InterPro" id="IPR029068">
    <property type="entry name" value="Glyas_Bleomycin-R_OHBP_Dase"/>
</dbReference>
<reference evidence="3" key="1">
    <citation type="journal article" date="2019" name="Int. J. Syst. Evol. Microbiol.">
        <title>The Global Catalogue of Microorganisms (GCM) 10K type strain sequencing project: providing services to taxonomists for standard genome sequencing and annotation.</title>
        <authorList>
            <consortium name="The Broad Institute Genomics Platform"/>
            <consortium name="The Broad Institute Genome Sequencing Center for Infectious Disease"/>
            <person name="Wu L."/>
            <person name="Ma J."/>
        </authorList>
    </citation>
    <scope>NUCLEOTIDE SEQUENCE [LARGE SCALE GENOMIC DNA]</scope>
    <source>
        <strain evidence="3">CCUG 49018</strain>
    </source>
</reference>
<keyword evidence="3" id="KW-1185">Reference proteome</keyword>
<dbReference type="InterPro" id="IPR004360">
    <property type="entry name" value="Glyas_Fos-R_dOase_dom"/>
</dbReference>
<name>A0ABW3VKT8_9PSEU</name>
<evidence type="ECO:0000313" key="2">
    <source>
        <dbReference type="EMBL" id="MFD1234893.1"/>
    </source>
</evidence>
<evidence type="ECO:0000259" key="1">
    <source>
        <dbReference type="PROSITE" id="PS51819"/>
    </source>
</evidence>
<evidence type="ECO:0000313" key="3">
    <source>
        <dbReference type="Proteomes" id="UP001597182"/>
    </source>
</evidence>
<dbReference type="PANTHER" id="PTHR34109">
    <property type="entry name" value="BNAUNNG04460D PROTEIN-RELATED"/>
    <property type="match status" value="1"/>
</dbReference>
<dbReference type="SUPFAM" id="SSF54593">
    <property type="entry name" value="Glyoxalase/Bleomycin resistance protein/Dihydroxybiphenyl dioxygenase"/>
    <property type="match status" value="1"/>
</dbReference>
<dbReference type="Proteomes" id="UP001597182">
    <property type="component" value="Unassembled WGS sequence"/>
</dbReference>
<dbReference type="InterPro" id="IPR037523">
    <property type="entry name" value="VOC_core"/>
</dbReference>
<comment type="caution">
    <text evidence="2">The sequence shown here is derived from an EMBL/GenBank/DDBJ whole genome shotgun (WGS) entry which is preliminary data.</text>
</comment>
<dbReference type="Gene3D" id="3.30.720.110">
    <property type="match status" value="1"/>
</dbReference>